<dbReference type="Proteomes" id="UP001352263">
    <property type="component" value="Unassembled WGS sequence"/>
</dbReference>
<name>A0ABU6JB26_9BURK</name>
<keyword evidence="2" id="KW-1185">Reference proteome</keyword>
<protein>
    <recommendedName>
        <fullName evidence="3">Secreted protein</fullName>
    </recommendedName>
</protein>
<evidence type="ECO:0000313" key="1">
    <source>
        <dbReference type="EMBL" id="MEC4720735.1"/>
    </source>
</evidence>
<evidence type="ECO:0000313" key="2">
    <source>
        <dbReference type="Proteomes" id="UP001352263"/>
    </source>
</evidence>
<gene>
    <name evidence="1" type="ORF">RY831_16345</name>
</gene>
<accession>A0ABU6JB26</accession>
<comment type="caution">
    <text evidence="1">The sequence shown here is derived from an EMBL/GenBank/DDBJ whole genome shotgun (WGS) entry which is preliminary data.</text>
</comment>
<sequence length="205" mass="22095">MSTSPTTGAGSVAGINNFSGMDLETALMAVQSERANQLETQLKGQLDAVQARNTNIAKLNNVLSALNSVDAKFPADAKPTDQLGSIKGWKDNDYAVAREYEATVNSAIADAKLDSVFKDNGSKGQISLNPREWGFVGGLNSERTKADISAAIGSIKSLIDAQGNSQQMDMLRLQSLSNKRNEAFDIMTNFVKKMQDSRSSILQKM</sequence>
<organism evidence="1 2">
    <name type="scientific">Noviherbaspirillum album</name>
    <dbReference type="NCBI Taxonomy" id="3080276"/>
    <lineage>
        <taxon>Bacteria</taxon>
        <taxon>Pseudomonadati</taxon>
        <taxon>Pseudomonadota</taxon>
        <taxon>Betaproteobacteria</taxon>
        <taxon>Burkholderiales</taxon>
        <taxon>Oxalobacteraceae</taxon>
        <taxon>Noviherbaspirillum</taxon>
    </lineage>
</organism>
<evidence type="ECO:0008006" key="3">
    <source>
        <dbReference type="Google" id="ProtNLM"/>
    </source>
</evidence>
<dbReference type="EMBL" id="JAWIIV010000013">
    <property type="protein sequence ID" value="MEC4720735.1"/>
    <property type="molecule type" value="Genomic_DNA"/>
</dbReference>
<reference evidence="1 2" key="1">
    <citation type="submission" date="2023-10" db="EMBL/GenBank/DDBJ databases">
        <title>Noviherbaspirillum sp. CPCC 100848 genome assembly.</title>
        <authorList>
            <person name="Li X.Y."/>
            <person name="Fang X.M."/>
        </authorList>
    </citation>
    <scope>NUCLEOTIDE SEQUENCE [LARGE SCALE GENOMIC DNA]</scope>
    <source>
        <strain evidence="1 2">CPCC 100848</strain>
    </source>
</reference>
<proteinExistence type="predicted"/>
<dbReference type="RefSeq" id="WP_326507451.1">
    <property type="nucleotide sequence ID" value="NZ_JAWIIV010000013.1"/>
</dbReference>